<dbReference type="PANTHER" id="PTHR38664">
    <property type="entry name" value="SLR0058 PROTEIN"/>
    <property type="match status" value="1"/>
</dbReference>
<evidence type="ECO:0000256" key="1">
    <source>
        <dbReference type="SAM" id="Coils"/>
    </source>
</evidence>
<dbReference type="Proteomes" id="UP000193435">
    <property type="component" value="Unassembled WGS sequence"/>
</dbReference>
<name>A0A1X7MZH4_9LACT</name>
<sequence>MMMEELKKLVFAGIGGAALTYEKAQEVVENLEKKGKLSVEEGKRLKEELVQRKNGSERESNNHEDVEAHLIEMTATHRKDIDELERKVAELTQKVDELRSKQ</sequence>
<dbReference type="AlphaFoldDB" id="A0A1X7MZH4"/>
<keyword evidence="3" id="KW-1185">Reference proteome</keyword>
<dbReference type="RefSeq" id="WP_085559357.1">
    <property type="nucleotide sequence ID" value="NZ_FXBJ01000002.1"/>
</dbReference>
<keyword evidence="1" id="KW-0175">Coiled coil</keyword>
<dbReference type="STRING" id="1073423.SAMN04488700_1172"/>
<accession>A0A1X7MZH4</accession>
<protein>
    <submittedName>
        <fullName evidence="2">Polyhydroxyalkanoate synthesis regulator phasin</fullName>
    </submittedName>
</protein>
<dbReference type="EMBL" id="FXBJ01000002">
    <property type="protein sequence ID" value="SMH30375.1"/>
    <property type="molecule type" value="Genomic_DNA"/>
</dbReference>
<gene>
    <name evidence="2" type="ORF">SAMN04488700_1172</name>
</gene>
<dbReference type="PANTHER" id="PTHR38664:SF1">
    <property type="entry name" value="SLR0058 PROTEIN"/>
    <property type="match status" value="1"/>
</dbReference>
<feature type="coiled-coil region" evidence="1">
    <location>
        <begin position="14"/>
        <end position="101"/>
    </location>
</feature>
<reference evidence="2 3" key="1">
    <citation type="submission" date="2017-04" db="EMBL/GenBank/DDBJ databases">
        <authorList>
            <person name="Afonso C.L."/>
            <person name="Miller P.J."/>
            <person name="Scott M.A."/>
            <person name="Spackman E."/>
            <person name="Goraichik I."/>
            <person name="Dimitrov K.M."/>
            <person name="Suarez D.L."/>
            <person name="Swayne D.E."/>
        </authorList>
    </citation>
    <scope>NUCLEOTIDE SEQUENCE [LARGE SCALE GENOMIC DNA]</scope>
    <source>
        <strain evidence="2 3">LMG26642</strain>
    </source>
</reference>
<evidence type="ECO:0000313" key="2">
    <source>
        <dbReference type="EMBL" id="SMH30375.1"/>
    </source>
</evidence>
<organism evidence="2 3">
    <name type="scientific">Carnobacterium iners</name>
    <dbReference type="NCBI Taxonomy" id="1073423"/>
    <lineage>
        <taxon>Bacteria</taxon>
        <taxon>Bacillati</taxon>
        <taxon>Bacillota</taxon>
        <taxon>Bacilli</taxon>
        <taxon>Lactobacillales</taxon>
        <taxon>Carnobacteriaceae</taxon>
        <taxon>Carnobacterium</taxon>
    </lineage>
</organism>
<evidence type="ECO:0000313" key="3">
    <source>
        <dbReference type="Proteomes" id="UP000193435"/>
    </source>
</evidence>
<dbReference type="InterPro" id="IPR008769">
    <property type="entry name" value="PhaF_PhaI"/>
</dbReference>
<proteinExistence type="predicted"/>